<dbReference type="GO" id="GO:0043269">
    <property type="term" value="P:regulation of monoatomic ion transport"/>
    <property type="evidence" value="ECO:0007669"/>
    <property type="project" value="InterPro"/>
</dbReference>
<keyword evidence="4 7" id="KW-0812">Transmembrane</keyword>
<accession>A0A3B3ZM20</accession>
<protein>
    <recommendedName>
        <fullName evidence="7">FXYD domain-containing ion transport regulator</fullName>
    </recommendedName>
</protein>
<dbReference type="GO" id="GO:0006811">
    <property type="term" value="P:monoatomic ion transport"/>
    <property type="evidence" value="ECO:0007669"/>
    <property type="project" value="UniProtKB-KW"/>
</dbReference>
<evidence type="ECO:0000256" key="7">
    <source>
        <dbReference type="RuleBase" id="RU364131"/>
    </source>
</evidence>
<evidence type="ECO:0000313" key="9">
    <source>
        <dbReference type="Proteomes" id="UP000261520"/>
    </source>
</evidence>
<dbReference type="GO" id="GO:0016020">
    <property type="term" value="C:membrane"/>
    <property type="evidence" value="ECO:0007669"/>
    <property type="project" value="UniProtKB-SubCell"/>
</dbReference>
<reference evidence="8" key="2">
    <citation type="submission" date="2025-09" db="UniProtKB">
        <authorList>
            <consortium name="Ensembl"/>
        </authorList>
    </citation>
    <scope>IDENTIFICATION</scope>
</reference>
<dbReference type="InterPro" id="IPR000272">
    <property type="entry name" value="Ion-transport_regulator_FXYD"/>
</dbReference>
<keyword evidence="3 7" id="KW-0813">Transport</keyword>
<proteinExistence type="inferred from homology"/>
<evidence type="ECO:0000313" key="8">
    <source>
        <dbReference type="Ensembl" id="ENSPMGP00000005683.1"/>
    </source>
</evidence>
<organism evidence="8 9">
    <name type="scientific">Periophthalmus magnuspinnatus</name>
    <dbReference type="NCBI Taxonomy" id="409849"/>
    <lineage>
        <taxon>Eukaryota</taxon>
        <taxon>Metazoa</taxon>
        <taxon>Chordata</taxon>
        <taxon>Craniata</taxon>
        <taxon>Vertebrata</taxon>
        <taxon>Euteleostomi</taxon>
        <taxon>Actinopterygii</taxon>
        <taxon>Neopterygii</taxon>
        <taxon>Teleostei</taxon>
        <taxon>Neoteleostei</taxon>
        <taxon>Acanthomorphata</taxon>
        <taxon>Gobiaria</taxon>
        <taxon>Gobiiformes</taxon>
        <taxon>Gobioidei</taxon>
        <taxon>Gobiidae</taxon>
        <taxon>Oxudercinae</taxon>
        <taxon>Periophthalmus</taxon>
    </lineage>
</organism>
<comment type="similarity">
    <text evidence="2 7">Belongs to the FXYD family.</text>
</comment>
<dbReference type="GO" id="GO:0099106">
    <property type="term" value="F:ion channel regulator activity"/>
    <property type="evidence" value="ECO:0007669"/>
    <property type="project" value="InterPro"/>
</dbReference>
<evidence type="ECO:0000256" key="1">
    <source>
        <dbReference type="ARBA" id="ARBA00004167"/>
    </source>
</evidence>
<dbReference type="Pfam" id="PF02038">
    <property type="entry name" value="ATP1G1_PLM_MAT8"/>
    <property type="match status" value="1"/>
</dbReference>
<dbReference type="Ensembl" id="ENSPMGT00000006031.1">
    <property type="protein sequence ID" value="ENSPMGP00000005683.1"/>
    <property type="gene ID" value="ENSPMGG00000004778.1"/>
</dbReference>
<feature type="transmembrane region" description="Helical" evidence="7">
    <location>
        <begin position="21"/>
        <end position="45"/>
    </location>
</feature>
<keyword evidence="6 7" id="KW-0472">Membrane</keyword>
<reference evidence="8" key="1">
    <citation type="submission" date="2025-08" db="UniProtKB">
        <authorList>
            <consortium name="Ensembl"/>
        </authorList>
    </citation>
    <scope>IDENTIFICATION</scope>
</reference>
<evidence type="ECO:0000256" key="4">
    <source>
        <dbReference type="ARBA" id="ARBA00022692"/>
    </source>
</evidence>
<evidence type="ECO:0000256" key="3">
    <source>
        <dbReference type="ARBA" id="ARBA00022448"/>
    </source>
</evidence>
<keyword evidence="9" id="KW-1185">Reference proteome</keyword>
<dbReference type="AlphaFoldDB" id="A0A3B3ZM20"/>
<evidence type="ECO:0000256" key="5">
    <source>
        <dbReference type="ARBA" id="ARBA00023065"/>
    </source>
</evidence>
<keyword evidence="7" id="KW-1133">Transmembrane helix</keyword>
<comment type="subcellular location">
    <subcellularLocation>
        <location evidence="1">Membrane</location>
        <topology evidence="1">Single-pass membrane protein</topology>
    </subcellularLocation>
</comment>
<keyword evidence="5 7" id="KW-0406">Ion transport</keyword>
<evidence type="ECO:0000256" key="6">
    <source>
        <dbReference type="ARBA" id="ARBA00023136"/>
    </source>
</evidence>
<dbReference type="Gene3D" id="1.20.5.780">
    <property type="entry name" value="Single helix bin"/>
    <property type="match status" value="1"/>
</dbReference>
<sequence length="61" mass="6989">MRSQLYLPAYIFFPDYESLRIGGLVFAVILHVHGSISICLGRIVITSTKMEDYPTAHFRLM</sequence>
<name>A0A3B3ZM20_9GOBI</name>
<evidence type="ECO:0000256" key="2">
    <source>
        <dbReference type="ARBA" id="ARBA00005948"/>
    </source>
</evidence>
<dbReference type="Proteomes" id="UP000261520">
    <property type="component" value="Unplaced"/>
</dbReference>